<proteinExistence type="predicted"/>
<dbReference type="RefSeq" id="WP_206902140.1">
    <property type="nucleotide sequence ID" value="NZ_JAFLVT010000001.1"/>
</dbReference>
<keyword evidence="3" id="KW-1185">Reference proteome</keyword>
<reference evidence="2 3" key="1">
    <citation type="submission" date="2021-03" db="EMBL/GenBank/DDBJ databases">
        <title>Enterococcal diversity collection.</title>
        <authorList>
            <person name="Gilmore M.S."/>
            <person name="Schwartzman J."/>
            <person name="Van Tyne D."/>
            <person name="Martin M."/>
            <person name="Earl A.M."/>
            <person name="Manson A.L."/>
            <person name="Straub T."/>
            <person name="Salamzade R."/>
            <person name="Saavedra J."/>
            <person name="Lebreton F."/>
            <person name="Prichula J."/>
            <person name="Schaufler K."/>
            <person name="Gaca A."/>
            <person name="Sgardioli B."/>
            <person name="Wagenaar J."/>
            <person name="Strong T."/>
        </authorList>
    </citation>
    <scope>NUCLEOTIDE SEQUENCE [LARGE SCALE GENOMIC DNA]</scope>
    <source>
        <strain evidence="2 3">MJM12</strain>
    </source>
</reference>
<name>A0ABS3H396_9ENTE</name>
<gene>
    <name evidence="2" type="ORF">JZO76_00080</name>
</gene>
<accession>A0ABS3H396</accession>
<organism evidence="2 3">
    <name type="scientific">Candidatus Enterococcus myersii</name>
    <dbReference type="NCBI Taxonomy" id="2815322"/>
    <lineage>
        <taxon>Bacteria</taxon>
        <taxon>Bacillati</taxon>
        <taxon>Bacillota</taxon>
        <taxon>Bacilli</taxon>
        <taxon>Lactobacillales</taxon>
        <taxon>Enterococcaceae</taxon>
        <taxon>Enterococcus</taxon>
    </lineage>
</organism>
<evidence type="ECO:0000313" key="2">
    <source>
        <dbReference type="EMBL" id="MBO0447925.1"/>
    </source>
</evidence>
<feature type="region of interest" description="Disordered" evidence="1">
    <location>
        <begin position="54"/>
        <end position="75"/>
    </location>
</feature>
<dbReference type="EMBL" id="JAFLVT010000001">
    <property type="protein sequence ID" value="MBO0447925.1"/>
    <property type="molecule type" value="Genomic_DNA"/>
</dbReference>
<comment type="caution">
    <text evidence="2">The sequence shown here is derived from an EMBL/GenBank/DDBJ whole genome shotgun (WGS) entry which is preliminary data.</text>
</comment>
<dbReference type="Proteomes" id="UP000664256">
    <property type="component" value="Unassembled WGS sequence"/>
</dbReference>
<protein>
    <submittedName>
        <fullName evidence="2">Uncharacterized protein</fullName>
    </submittedName>
</protein>
<evidence type="ECO:0000313" key="3">
    <source>
        <dbReference type="Proteomes" id="UP000664256"/>
    </source>
</evidence>
<evidence type="ECO:0000256" key="1">
    <source>
        <dbReference type="SAM" id="MobiDB-lite"/>
    </source>
</evidence>
<sequence>MIKGKAVKVTRYIGPEGTLVRKPSEAQLFSDESLADVAAEVANGWVVDVLIPSRKPPAPSKPVKSNQSWMKELKK</sequence>